<keyword evidence="3" id="KW-1185">Reference proteome</keyword>
<name>A0A1I6GVA8_9GAMM</name>
<dbReference type="AlphaFoldDB" id="A0A1I6GVA8"/>
<feature type="signal peptide" evidence="1">
    <location>
        <begin position="1"/>
        <end position="37"/>
    </location>
</feature>
<sequence>MAVVRAQNNNKDIGMRRFILTTLSISAMLCAMNIAWAQTQQNWIETYPANVDTLDAFFLEQDCDFLQNAGHVFDLASERWLSAEEVSDKFPQISEHIFDFGCDFQTSRNELEKLINYPDALPTSGYALIYFDLAVADNGKTHISMFSDSFIANYNKRVQVLGQFDKTVNIRVLPSLVGTQSP</sequence>
<accession>A0A1I6GVA8</accession>
<dbReference type="Proteomes" id="UP000199424">
    <property type="component" value="Unassembled WGS sequence"/>
</dbReference>
<protein>
    <submittedName>
        <fullName evidence="2">Uncharacterized protein</fullName>
    </submittedName>
</protein>
<keyword evidence="1" id="KW-0732">Signal</keyword>
<evidence type="ECO:0000256" key="1">
    <source>
        <dbReference type="SAM" id="SignalP"/>
    </source>
</evidence>
<proteinExistence type="predicted"/>
<dbReference type="EMBL" id="FOYU01000001">
    <property type="protein sequence ID" value="SFR46118.1"/>
    <property type="molecule type" value="Genomic_DNA"/>
</dbReference>
<gene>
    <name evidence="2" type="ORF">SAMN04488070_1260</name>
</gene>
<feature type="chain" id="PRO_5011533361" evidence="1">
    <location>
        <begin position="38"/>
        <end position="182"/>
    </location>
</feature>
<evidence type="ECO:0000313" key="2">
    <source>
        <dbReference type="EMBL" id="SFR46118.1"/>
    </source>
</evidence>
<reference evidence="3" key="1">
    <citation type="submission" date="2016-10" db="EMBL/GenBank/DDBJ databases">
        <authorList>
            <person name="Varghese N."/>
            <person name="Submissions S."/>
        </authorList>
    </citation>
    <scope>NUCLEOTIDE SEQUENCE [LARGE SCALE GENOMIC DNA]</scope>
    <source>
        <strain evidence="3">CGMCC 1.7285</strain>
    </source>
</reference>
<evidence type="ECO:0000313" key="3">
    <source>
        <dbReference type="Proteomes" id="UP000199424"/>
    </source>
</evidence>
<organism evidence="2 3">
    <name type="scientific">Pseudidiomarina maritima</name>
    <dbReference type="NCBI Taxonomy" id="519453"/>
    <lineage>
        <taxon>Bacteria</taxon>
        <taxon>Pseudomonadati</taxon>
        <taxon>Pseudomonadota</taxon>
        <taxon>Gammaproteobacteria</taxon>
        <taxon>Alteromonadales</taxon>
        <taxon>Idiomarinaceae</taxon>
        <taxon>Pseudidiomarina</taxon>
    </lineage>
</organism>